<dbReference type="GeneID" id="27720317"/>
<evidence type="ECO:0000256" key="5">
    <source>
        <dbReference type="SAM" id="Phobius"/>
    </source>
</evidence>
<dbReference type="KEGG" id="sapo:SAPIO_CDS1245"/>
<evidence type="ECO:0000256" key="4">
    <source>
        <dbReference type="ARBA" id="ARBA00023136"/>
    </source>
</evidence>
<evidence type="ECO:0000313" key="7">
    <source>
        <dbReference type="Proteomes" id="UP000028545"/>
    </source>
</evidence>
<evidence type="ECO:0000313" key="6">
    <source>
        <dbReference type="EMBL" id="KEZ45878.1"/>
    </source>
</evidence>
<feature type="transmembrane region" description="Helical" evidence="5">
    <location>
        <begin position="163"/>
        <end position="183"/>
    </location>
</feature>
<evidence type="ECO:0000256" key="1">
    <source>
        <dbReference type="ARBA" id="ARBA00004141"/>
    </source>
</evidence>
<protein>
    <submittedName>
        <fullName evidence="6">Putative rta1 domain protein</fullName>
    </submittedName>
</protein>
<keyword evidence="7" id="KW-1185">Reference proteome</keyword>
<dbReference type="OrthoDB" id="3358017at2759"/>
<proteinExistence type="predicted"/>
<keyword evidence="2 5" id="KW-0812">Transmembrane</keyword>
<feature type="transmembrane region" description="Helical" evidence="5">
    <location>
        <begin position="53"/>
        <end position="70"/>
    </location>
</feature>
<keyword evidence="4 5" id="KW-0472">Membrane</keyword>
<dbReference type="Pfam" id="PF04479">
    <property type="entry name" value="RTA1"/>
    <property type="match status" value="1"/>
</dbReference>
<dbReference type="GO" id="GO:0016020">
    <property type="term" value="C:membrane"/>
    <property type="evidence" value="ECO:0007669"/>
    <property type="project" value="UniProtKB-SubCell"/>
</dbReference>
<feature type="transmembrane region" description="Helical" evidence="5">
    <location>
        <begin position="211"/>
        <end position="231"/>
    </location>
</feature>
<dbReference type="Proteomes" id="UP000028545">
    <property type="component" value="Unassembled WGS sequence"/>
</dbReference>
<comment type="caution">
    <text evidence="6">The sequence shown here is derived from an EMBL/GenBank/DDBJ whole genome shotgun (WGS) entry which is preliminary data.</text>
</comment>
<accession>A0A084GEW6</accession>
<feature type="transmembrane region" description="Helical" evidence="5">
    <location>
        <begin position="90"/>
        <end position="110"/>
    </location>
</feature>
<dbReference type="RefSeq" id="XP_016645677.1">
    <property type="nucleotide sequence ID" value="XM_016784561.1"/>
</dbReference>
<dbReference type="HOGENOM" id="CLU_033465_3_1_1"/>
<feature type="transmembrane region" description="Helical" evidence="5">
    <location>
        <begin position="27"/>
        <end position="46"/>
    </location>
</feature>
<feature type="transmembrane region" description="Helical" evidence="5">
    <location>
        <begin position="130"/>
        <end position="151"/>
    </location>
</feature>
<comment type="subcellular location">
    <subcellularLocation>
        <location evidence="1">Membrane</location>
        <topology evidence="1">Multi-pass membrane protein</topology>
    </subcellularLocation>
</comment>
<gene>
    <name evidence="6" type="ORF">SAPIO_CDS1245</name>
</gene>
<dbReference type="InterPro" id="IPR007568">
    <property type="entry name" value="RTA1"/>
</dbReference>
<dbReference type="EMBL" id="JOWA01000055">
    <property type="protein sequence ID" value="KEZ45878.1"/>
    <property type="molecule type" value="Genomic_DNA"/>
</dbReference>
<dbReference type="OMA" id="WLTKLYV"/>
<dbReference type="VEuPathDB" id="FungiDB:SAPIO_CDS1245"/>
<sequence length="293" mass="32796">MNAEPPFGPIVNGTQVVVFYYYRPNKGAAYTFIVLFGLATLGHLVYLVRLRAWFFIPLILGGIGEVFGYFGRAQSSDEPDKVGPFILQNLLLLSSAPMIAATIYMALGRVISALAAERHAFISPRWMTKLYVLIDIGSLGTQIAGSIMPASGDPSAIELSRKIVITGLIVQFVALSFFILTSWHVQRRTKRNPTPVTLKCRSINWQNHFRVIKVITAAVIVRSMVRAVEYIQGENGFVMAHEVFIYLFDATLMFLVLLAFLILHPARLMRDARQAEKEDWGGEELAIIRPNHL</sequence>
<dbReference type="PANTHER" id="PTHR31465:SF17">
    <property type="entry name" value="DOMAIN PROTEIN, PUTATIVE (AFU_ORTHOLOGUE AFUA_5G09900)-RELATED"/>
    <property type="match status" value="1"/>
</dbReference>
<reference evidence="6 7" key="1">
    <citation type="journal article" date="2014" name="Genome Announc.">
        <title>Draft genome sequence of the pathogenic fungus Scedosporium apiospermum.</title>
        <authorList>
            <person name="Vandeputte P."/>
            <person name="Ghamrawi S."/>
            <person name="Rechenmann M."/>
            <person name="Iltis A."/>
            <person name="Giraud S."/>
            <person name="Fleury M."/>
            <person name="Thornton C."/>
            <person name="Delhaes L."/>
            <person name="Meyer W."/>
            <person name="Papon N."/>
            <person name="Bouchara J.P."/>
        </authorList>
    </citation>
    <scope>NUCLEOTIDE SEQUENCE [LARGE SCALE GENOMIC DNA]</scope>
    <source>
        <strain evidence="6 7">IHEM 14462</strain>
    </source>
</reference>
<dbReference type="AlphaFoldDB" id="A0A084GEW6"/>
<keyword evidence="3 5" id="KW-1133">Transmembrane helix</keyword>
<evidence type="ECO:0000256" key="3">
    <source>
        <dbReference type="ARBA" id="ARBA00022989"/>
    </source>
</evidence>
<feature type="transmembrane region" description="Helical" evidence="5">
    <location>
        <begin position="243"/>
        <end position="263"/>
    </location>
</feature>
<evidence type="ECO:0000256" key="2">
    <source>
        <dbReference type="ARBA" id="ARBA00022692"/>
    </source>
</evidence>
<name>A0A084GEW6_PSEDA</name>
<organism evidence="6 7">
    <name type="scientific">Pseudallescheria apiosperma</name>
    <name type="common">Scedosporium apiospermum</name>
    <dbReference type="NCBI Taxonomy" id="563466"/>
    <lineage>
        <taxon>Eukaryota</taxon>
        <taxon>Fungi</taxon>
        <taxon>Dikarya</taxon>
        <taxon>Ascomycota</taxon>
        <taxon>Pezizomycotina</taxon>
        <taxon>Sordariomycetes</taxon>
        <taxon>Hypocreomycetidae</taxon>
        <taxon>Microascales</taxon>
        <taxon>Microascaceae</taxon>
        <taxon>Scedosporium</taxon>
    </lineage>
</organism>
<dbReference type="PANTHER" id="PTHR31465">
    <property type="entry name" value="PROTEIN RTA1-RELATED"/>
    <property type="match status" value="1"/>
</dbReference>